<reference evidence="1 2" key="2">
    <citation type="submission" date="2020-08" db="EMBL/GenBank/DDBJ databases">
        <title>Stappia taiwanensis sp. nov., isolated from a coastal thermal spring.</title>
        <authorList>
            <person name="Kampfer P."/>
        </authorList>
    </citation>
    <scope>NUCLEOTIDE SEQUENCE [LARGE SCALE GENOMIC DNA]</scope>
    <source>
        <strain evidence="1 2">DSM 23284</strain>
    </source>
</reference>
<protein>
    <submittedName>
        <fullName evidence="1">DUF721 domain-containing protein</fullName>
    </submittedName>
</protein>
<reference evidence="1 2" key="1">
    <citation type="submission" date="2020-07" db="EMBL/GenBank/DDBJ databases">
        <authorList>
            <person name="Li M."/>
        </authorList>
    </citation>
    <scope>NUCLEOTIDE SEQUENCE [LARGE SCALE GENOMIC DNA]</scope>
    <source>
        <strain evidence="1 2">DSM 23284</strain>
    </source>
</reference>
<keyword evidence="2" id="KW-1185">Reference proteome</keyword>
<proteinExistence type="predicted"/>
<dbReference type="InterPro" id="IPR010593">
    <property type="entry name" value="DUF1159"/>
</dbReference>
<name>A0A838XP36_9HYPH</name>
<accession>A0A838XP36</accession>
<dbReference type="PIRSF" id="PIRSF032064">
    <property type="entry name" value="UCP032064"/>
    <property type="match status" value="1"/>
</dbReference>
<dbReference type="Proteomes" id="UP000559404">
    <property type="component" value="Unassembled WGS sequence"/>
</dbReference>
<evidence type="ECO:0000313" key="1">
    <source>
        <dbReference type="EMBL" id="MBA4611982.1"/>
    </source>
</evidence>
<gene>
    <name evidence="1" type="ORF">H1W37_09985</name>
</gene>
<dbReference type="Pfam" id="PF05258">
    <property type="entry name" value="DciA"/>
    <property type="match status" value="1"/>
</dbReference>
<sequence>MANVGGRQRGPRRVTRARPLGDLIGASLERACLKRGFAAADLVADWPDIVGERYAGRVQPIRLDWPRGADTPDAEPKPATLVVQTDGATALLLTHDMPQVIERINGFFGWAAIGRIRILQRPVTPPRSHAPPKLRALTEAEEGRLADRLEPLKGSRLGDALEKLGRAVIARSSQG</sequence>
<dbReference type="RefSeq" id="WP_181760186.1">
    <property type="nucleotide sequence ID" value="NZ_BMCR01000003.1"/>
</dbReference>
<dbReference type="EMBL" id="JACEON010000008">
    <property type="protein sequence ID" value="MBA4611982.1"/>
    <property type="molecule type" value="Genomic_DNA"/>
</dbReference>
<evidence type="ECO:0000313" key="2">
    <source>
        <dbReference type="Proteomes" id="UP000559404"/>
    </source>
</evidence>
<dbReference type="InterPro" id="IPR007922">
    <property type="entry name" value="DciA-like"/>
</dbReference>
<dbReference type="AlphaFoldDB" id="A0A838XP36"/>
<organism evidence="1 2">
    <name type="scientific">Stappia taiwanensis</name>
    <dbReference type="NCBI Taxonomy" id="992267"/>
    <lineage>
        <taxon>Bacteria</taxon>
        <taxon>Pseudomonadati</taxon>
        <taxon>Pseudomonadota</taxon>
        <taxon>Alphaproteobacteria</taxon>
        <taxon>Hyphomicrobiales</taxon>
        <taxon>Stappiaceae</taxon>
        <taxon>Stappia</taxon>
    </lineage>
</organism>
<comment type="caution">
    <text evidence="1">The sequence shown here is derived from an EMBL/GenBank/DDBJ whole genome shotgun (WGS) entry which is preliminary data.</text>
</comment>